<reference evidence="4 5" key="1">
    <citation type="submission" date="2019-07" db="EMBL/GenBank/DDBJ databases">
        <title>Description of 53C-WASEF.</title>
        <authorList>
            <person name="Pitt A."/>
            <person name="Hahn M.W."/>
        </authorList>
    </citation>
    <scope>NUCLEOTIDE SEQUENCE [LARGE SCALE GENOMIC DNA]</scope>
    <source>
        <strain evidence="4 5">53C-WASEF</strain>
    </source>
</reference>
<dbReference type="EMBL" id="VMBG01000001">
    <property type="protein sequence ID" value="TSJ79028.1"/>
    <property type="molecule type" value="Genomic_DNA"/>
</dbReference>
<proteinExistence type="inferred from homology"/>
<evidence type="ECO:0000313" key="5">
    <source>
        <dbReference type="Proteomes" id="UP000315648"/>
    </source>
</evidence>
<accession>A0A556QQV7</accession>
<evidence type="ECO:0000256" key="1">
    <source>
        <dbReference type="ARBA" id="ARBA00022679"/>
    </source>
</evidence>
<keyword evidence="3" id="KW-0812">Transmembrane</keyword>
<protein>
    <submittedName>
        <fullName evidence="4">CDP-alcohol phosphatidyltransferase family protein</fullName>
    </submittedName>
</protein>
<dbReference type="AlphaFoldDB" id="A0A556QQV7"/>
<comment type="caution">
    <text evidence="4">The sequence shown here is derived from an EMBL/GenBank/DDBJ whole genome shotgun (WGS) entry which is preliminary data.</text>
</comment>
<evidence type="ECO:0000256" key="2">
    <source>
        <dbReference type="RuleBase" id="RU003750"/>
    </source>
</evidence>
<keyword evidence="3" id="KW-0472">Membrane</keyword>
<feature type="transmembrane region" description="Helical" evidence="3">
    <location>
        <begin position="215"/>
        <end position="235"/>
    </location>
</feature>
<feature type="transmembrane region" description="Helical" evidence="3">
    <location>
        <begin position="192"/>
        <end position="209"/>
    </location>
</feature>
<sequence length="242" mass="24987">MTATDHQAGIALIAGALILLVIATLRAPGARHARVLREGGTAFLGERLMHLGYGWIDTLARLCARAGLSATTVSWLSLALGLVAGIAAGLGRPGAAAWALTLSGLGDGLDGAIARLQGTASRGGAVLDSALDRYVEFFLFAGLLFFFRGEPLAQLVVVTALFGGFMVTYSTAKAEALQVKPPRGWMKRAERVVWLTGGCAIAAAAGQFGFGPAPILIGVCAVIAVFANLSAIVRLRALCRSV</sequence>
<feature type="transmembrane region" description="Helical" evidence="3">
    <location>
        <begin position="68"/>
        <end position="89"/>
    </location>
</feature>
<keyword evidence="3" id="KW-1133">Transmembrane helix</keyword>
<dbReference type="InterPro" id="IPR043130">
    <property type="entry name" value="CDP-OH_PTrfase_TM_dom"/>
</dbReference>
<evidence type="ECO:0000256" key="3">
    <source>
        <dbReference type="SAM" id="Phobius"/>
    </source>
</evidence>
<dbReference type="InterPro" id="IPR048254">
    <property type="entry name" value="CDP_ALCOHOL_P_TRANSF_CS"/>
</dbReference>
<dbReference type="Gene3D" id="1.20.120.1760">
    <property type="match status" value="1"/>
</dbReference>
<dbReference type="OrthoDB" id="9785831at2"/>
<dbReference type="PROSITE" id="PS00379">
    <property type="entry name" value="CDP_ALCOHOL_P_TRANSF"/>
    <property type="match status" value="1"/>
</dbReference>
<evidence type="ECO:0000313" key="4">
    <source>
        <dbReference type="EMBL" id="TSJ79028.1"/>
    </source>
</evidence>
<dbReference type="GO" id="GO:0016020">
    <property type="term" value="C:membrane"/>
    <property type="evidence" value="ECO:0007669"/>
    <property type="project" value="InterPro"/>
</dbReference>
<feature type="transmembrane region" description="Helical" evidence="3">
    <location>
        <begin position="152"/>
        <end position="172"/>
    </location>
</feature>
<dbReference type="Proteomes" id="UP000315648">
    <property type="component" value="Unassembled WGS sequence"/>
</dbReference>
<gene>
    <name evidence="4" type="ORF">FPL22_06955</name>
</gene>
<dbReference type="Pfam" id="PF01066">
    <property type="entry name" value="CDP-OH_P_transf"/>
    <property type="match status" value="1"/>
</dbReference>
<keyword evidence="1 2" id="KW-0808">Transferase</keyword>
<feature type="transmembrane region" description="Helical" evidence="3">
    <location>
        <begin position="6"/>
        <end position="27"/>
    </location>
</feature>
<dbReference type="InterPro" id="IPR000462">
    <property type="entry name" value="CDP-OH_P_trans"/>
</dbReference>
<keyword evidence="5" id="KW-1185">Reference proteome</keyword>
<dbReference type="GO" id="GO:0016780">
    <property type="term" value="F:phosphotransferase activity, for other substituted phosphate groups"/>
    <property type="evidence" value="ECO:0007669"/>
    <property type="project" value="InterPro"/>
</dbReference>
<organism evidence="4 5">
    <name type="scientific">Rariglobus hedericola</name>
    <dbReference type="NCBI Taxonomy" id="2597822"/>
    <lineage>
        <taxon>Bacteria</taxon>
        <taxon>Pseudomonadati</taxon>
        <taxon>Verrucomicrobiota</taxon>
        <taxon>Opitutia</taxon>
        <taxon>Opitutales</taxon>
        <taxon>Opitutaceae</taxon>
        <taxon>Rariglobus</taxon>
    </lineage>
</organism>
<dbReference type="RefSeq" id="WP_144229371.1">
    <property type="nucleotide sequence ID" value="NZ_CBCRVV010000005.1"/>
</dbReference>
<comment type="similarity">
    <text evidence="2">Belongs to the CDP-alcohol phosphatidyltransferase class-I family.</text>
</comment>
<dbReference type="GO" id="GO:0008654">
    <property type="term" value="P:phospholipid biosynthetic process"/>
    <property type="evidence" value="ECO:0007669"/>
    <property type="project" value="InterPro"/>
</dbReference>
<name>A0A556QQV7_9BACT</name>